<name>A0A3S2X2T5_9SPHN</name>
<feature type="region of interest" description="Disordered" evidence="3">
    <location>
        <begin position="1"/>
        <end position="20"/>
    </location>
</feature>
<dbReference type="PANTHER" id="PTHR43214:SF44">
    <property type="entry name" value="TWO-COMPONENT RESPONSE REGULATOR"/>
    <property type="match status" value="1"/>
</dbReference>
<accession>A0A3S2X2T5</accession>
<reference evidence="6 7" key="1">
    <citation type="submission" date="2019-01" db="EMBL/GenBank/DDBJ databases">
        <authorList>
            <person name="Chen W.-M."/>
        </authorList>
    </citation>
    <scope>NUCLEOTIDE SEQUENCE [LARGE SCALE GENOMIC DNA]</scope>
    <source>
        <strain evidence="6 7">FSY-9</strain>
    </source>
</reference>
<dbReference type="SUPFAM" id="SSF46894">
    <property type="entry name" value="C-terminal effector domain of the bipartite response regulators"/>
    <property type="match status" value="1"/>
</dbReference>
<dbReference type="GO" id="GO:0000160">
    <property type="term" value="P:phosphorelay signal transduction system"/>
    <property type="evidence" value="ECO:0007669"/>
    <property type="project" value="InterPro"/>
</dbReference>
<dbReference type="Proteomes" id="UP000282837">
    <property type="component" value="Unassembled WGS sequence"/>
</dbReference>
<evidence type="ECO:0000313" key="7">
    <source>
        <dbReference type="Proteomes" id="UP000282837"/>
    </source>
</evidence>
<dbReference type="InterPro" id="IPR001789">
    <property type="entry name" value="Sig_transdc_resp-reg_receiver"/>
</dbReference>
<dbReference type="InterPro" id="IPR036388">
    <property type="entry name" value="WH-like_DNA-bd_sf"/>
</dbReference>
<dbReference type="SUPFAM" id="SSF52172">
    <property type="entry name" value="CheY-like"/>
    <property type="match status" value="1"/>
</dbReference>
<keyword evidence="7" id="KW-1185">Reference proteome</keyword>
<dbReference type="InterPro" id="IPR016032">
    <property type="entry name" value="Sig_transdc_resp-reg_C-effctor"/>
</dbReference>
<dbReference type="Gene3D" id="3.40.50.2300">
    <property type="match status" value="1"/>
</dbReference>
<dbReference type="Gene3D" id="1.10.10.10">
    <property type="entry name" value="Winged helix-like DNA-binding domain superfamily/Winged helix DNA-binding domain"/>
    <property type="match status" value="1"/>
</dbReference>
<evidence type="ECO:0000256" key="2">
    <source>
        <dbReference type="PROSITE-ProRule" id="PRU00169"/>
    </source>
</evidence>
<sequence length="315" mass="34005">MSALSSVAPDQQSPQAHTDTVLVVDDTPESLRFLADTLEAEGMRVLIATSGEAALALLAHITPDLILMDAVMPGMGGFEATRILKRQPASARVPVIFMTGLTESEHVLAALEAGSVDYVRKPLVINELVARVRVHMANARLAQDSQAALDASGRHLIAVSQGQSIEWWTPQAGSLLEDYFPAWRRISGPAPDALAPALARLARAEENGATIRIDLPHATLELVLVTRLRGAEMLVRINDVNPAADIALLQARHGLTLREAEVLLWISHGKPNRVISEILDISPRTVNKHLEQVFIKLGVETRAAAAAFAVRALQN</sequence>
<dbReference type="PROSITE" id="PS50110">
    <property type="entry name" value="RESPONSE_REGULATORY"/>
    <property type="match status" value="1"/>
</dbReference>
<organism evidence="6 7">
    <name type="scientific">Novosphingobium umbonatum</name>
    <dbReference type="NCBI Taxonomy" id="1908524"/>
    <lineage>
        <taxon>Bacteria</taxon>
        <taxon>Pseudomonadati</taxon>
        <taxon>Pseudomonadota</taxon>
        <taxon>Alphaproteobacteria</taxon>
        <taxon>Sphingomonadales</taxon>
        <taxon>Sphingomonadaceae</taxon>
        <taxon>Novosphingobium</taxon>
    </lineage>
</organism>
<dbReference type="AlphaFoldDB" id="A0A3S2X2T5"/>
<gene>
    <name evidence="6" type="ORF">EOE18_12355</name>
</gene>
<dbReference type="EMBL" id="SACO01000009">
    <property type="protein sequence ID" value="RVU04280.1"/>
    <property type="molecule type" value="Genomic_DNA"/>
</dbReference>
<dbReference type="PRINTS" id="PR00038">
    <property type="entry name" value="HTHLUXR"/>
</dbReference>
<keyword evidence="1" id="KW-0238">DNA-binding</keyword>
<dbReference type="GO" id="GO:0006355">
    <property type="term" value="P:regulation of DNA-templated transcription"/>
    <property type="evidence" value="ECO:0007669"/>
    <property type="project" value="InterPro"/>
</dbReference>
<dbReference type="GO" id="GO:0003677">
    <property type="term" value="F:DNA binding"/>
    <property type="evidence" value="ECO:0007669"/>
    <property type="project" value="UniProtKB-KW"/>
</dbReference>
<dbReference type="RefSeq" id="WP_127709953.1">
    <property type="nucleotide sequence ID" value="NZ_SACO01000009.1"/>
</dbReference>
<feature type="domain" description="HTH luxR-type" evidence="4">
    <location>
        <begin position="248"/>
        <end position="313"/>
    </location>
</feature>
<dbReference type="InterPro" id="IPR000792">
    <property type="entry name" value="Tscrpt_reg_LuxR_C"/>
</dbReference>
<proteinExistence type="predicted"/>
<feature type="compositionally biased region" description="Polar residues" evidence="3">
    <location>
        <begin position="1"/>
        <end position="18"/>
    </location>
</feature>
<evidence type="ECO:0000256" key="1">
    <source>
        <dbReference type="ARBA" id="ARBA00023125"/>
    </source>
</evidence>
<dbReference type="InterPro" id="IPR039420">
    <property type="entry name" value="WalR-like"/>
</dbReference>
<dbReference type="InterPro" id="IPR011006">
    <property type="entry name" value="CheY-like_superfamily"/>
</dbReference>
<dbReference type="PANTHER" id="PTHR43214">
    <property type="entry name" value="TWO-COMPONENT RESPONSE REGULATOR"/>
    <property type="match status" value="1"/>
</dbReference>
<dbReference type="Pfam" id="PF00072">
    <property type="entry name" value="Response_reg"/>
    <property type="match status" value="1"/>
</dbReference>
<dbReference type="SMART" id="SM00448">
    <property type="entry name" value="REC"/>
    <property type="match status" value="1"/>
</dbReference>
<evidence type="ECO:0000259" key="4">
    <source>
        <dbReference type="PROSITE" id="PS50043"/>
    </source>
</evidence>
<protein>
    <submittedName>
        <fullName evidence="6">Response regulator transcription factor</fullName>
    </submittedName>
</protein>
<dbReference type="CDD" id="cd06170">
    <property type="entry name" value="LuxR_C_like"/>
    <property type="match status" value="1"/>
</dbReference>
<keyword evidence="2" id="KW-0597">Phosphoprotein</keyword>
<evidence type="ECO:0000256" key="3">
    <source>
        <dbReference type="SAM" id="MobiDB-lite"/>
    </source>
</evidence>
<dbReference type="OrthoDB" id="5292887at2"/>
<dbReference type="PROSITE" id="PS50043">
    <property type="entry name" value="HTH_LUXR_2"/>
    <property type="match status" value="1"/>
</dbReference>
<evidence type="ECO:0000313" key="6">
    <source>
        <dbReference type="EMBL" id="RVU04280.1"/>
    </source>
</evidence>
<evidence type="ECO:0000259" key="5">
    <source>
        <dbReference type="PROSITE" id="PS50110"/>
    </source>
</evidence>
<dbReference type="Pfam" id="PF00196">
    <property type="entry name" value="GerE"/>
    <property type="match status" value="1"/>
</dbReference>
<comment type="caution">
    <text evidence="6">The sequence shown here is derived from an EMBL/GenBank/DDBJ whole genome shotgun (WGS) entry which is preliminary data.</text>
</comment>
<feature type="modified residue" description="4-aspartylphosphate" evidence="2">
    <location>
        <position position="69"/>
    </location>
</feature>
<dbReference type="SMART" id="SM00421">
    <property type="entry name" value="HTH_LUXR"/>
    <property type="match status" value="1"/>
</dbReference>
<feature type="domain" description="Response regulatory" evidence="5">
    <location>
        <begin position="20"/>
        <end position="136"/>
    </location>
</feature>